<reference evidence="2 3" key="1">
    <citation type="submission" date="2024-04" db="EMBL/GenBank/DDBJ databases">
        <title>Genome sequencing and assembly of rice foliar adapted Chryseobacterium endophyticum OsEnb-ALM-A6.</title>
        <authorList>
            <person name="Kumar S."/>
            <person name="Javed M."/>
            <person name="Chouhan V."/>
            <person name="Charishma K."/>
            <person name="Patel A."/>
            <person name="Kumar M."/>
            <person name="Sahu K.P."/>
            <person name="Kumar A."/>
        </authorList>
    </citation>
    <scope>NUCLEOTIDE SEQUENCE [LARGE SCALE GENOMIC DNA]</scope>
    <source>
        <strain evidence="2 3">OsEnb-ALM-A6</strain>
    </source>
</reference>
<protein>
    <submittedName>
        <fullName evidence="2">GLPGLI family protein</fullName>
    </submittedName>
</protein>
<keyword evidence="3" id="KW-1185">Reference proteome</keyword>
<evidence type="ECO:0000313" key="3">
    <source>
        <dbReference type="Proteomes" id="UP001463665"/>
    </source>
</evidence>
<gene>
    <name evidence="2" type="ORF">AAFP95_01720</name>
</gene>
<dbReference type="AlphaFoldDB" id="A0AAU6WP65"/>
<dbReference type="NCBIfam" id="TIGR01200">
    <property type="entry name" value="GLPGLI"/>
    <property type="match status" value="1"/>
</dbReference>
<dbReference type="Proteomes" id="UP001463665">
    <property type="component" value="Chromosome"/>
</dbReference>
<evidence type="ECO:0000256" key="1">
    <source>
        <dbReference type="SAM" id="MobiDB-lite"/>
    </source>
</evidence>
<sequence length="319" mass="35494">MKQKLLGFLGMFLTVFSYAQTTRYIYETSVNPDSINLVSMKTERTFLDVKGGRSLFISESKLIKDSLFASFKPEEKEIRKKEEKDFSKPGNRKHFEPTFFEYFIIKNIPEQKVSYYDKVGGKQIYYIEDRPAKWEITNETEKQNGYQAQKAQANFGGRIWTAWFTKDIAVSDGPYKFSGLPGLIVKLEDDKGDYKFDLVKKVILKNAFEEPVHSDAKQSTKADFHSDKASLELELMRNRKSMAGNNGAGMENAGNGGRLGGGMGGMNGGMGGMQGGGHRGGRGMRGGGMDGGNNNLPVQSSGSMNMPFDMGNQNPIELK</sequence>
<dbReference type="InterPro" id="IPR005901">
    <property type="entry name" value="GLPGLI"/>
</dbReference>
<dbReference type="EMBL" id="CP154834">
    <property type="protein sequence ID" value="XAO74792.1"/>
    <property type="molecule type" value="Genomic_DNA"/>
</dbReference>
<accession>A0AAU6WP65</accession>
<organism evidence="2 3">
    <name type="scientific">Chryseobacterium endophyticum</name>
    <dbReference type="NCBI Taxonomy" id="1854762"/>
    <lineage>
        <taxon>Bacteria</taxon>
        <taxon>Pseudomonadati</taxon>
        <taxon>Bacteroidota</taxon>
        <taxon>Flavobacteriia</taxon>
        <taxon>Flavobacteriales</taxon>
        <taxon>Weeksellaceae</taxon>
        <taxon>Chryseobacterium group</taxon>
        <taxon>Chryseobacterium</taxon>
    </lineage>
</organism>
<proteinExistence type="predicted"/>
<dbReference type="Pfam" id="PF09697">
    <property type="entry name" value="Porph_ging"/>
    <property type="match status" value="1"/>
</dbReference>
<dbReference type="RefSeq" id="WP_294265024.1">
    <property type="nucleotide sequence ID" value="NZ_CP154834.1"/>
</dbReference>
<name>A0AAU6WP65_9FLAO</name>
<feature type="region of interest" description="Disordered" evidence="1">
    <location>
        <begin position="300"/>
        <end position="319"/>
    </location>
</feature>
<evidence type="ECO:0000313" key="2">
    <source>
        <dbReference type="EMBL" id="XAO74792.1"/>
    </source>
</evidence>